<keyword evidence="15" id="KW-1185">Reference proteome</keyword>
<dbReference type="InParanoid" id="B0WQD2"/>
<evidence type="ECO:0000256" key="1">
    <source>
        <dbReference type="ARBA" id="ARBA00001946"/>
    </source>
</evidence>
<evidence type="ECO:0000256" key="9">
    <source>
        <dbReference type="ARBA" id="ARBA00066480"/>
    </source>
</evidence>
<evidence type="ECO:0000256" key="7">
    <source>
        <dbReference type="ARBA" id="ARBA00051086"/>
    </source>
</evidence>
<keyword evidence="5" id="KW-0378">Hydrolase</keyword>
<proteinExistence type="predicted"/>
<dbReference type="InterPro" id="IPR015797">
    <property type="entry name" value="NUDIX_hydrolase-like_dom_sf"/>
</dbReference>
<reference evidence="13" key="1">
    <citation type="submission" date="2007-03" db="EMBL/GenBank/DDBJ databases">
        <title>Annotation of Culex pipiens quinquefasciatus.</title>
        <authorList>
            <consortium name="The Broad Institute Genome Sequencing Platform"/>
            <person name="Atkinson P.W."/>
            <person name="Hemingway J."/>
            <person name="Christensen B.M."/>
            <person name="Higgs S."/>
            <person name="Kodira C."/>
            <person name="Hannick L."/>
            <person name="Megy K."/>
            <person name="O'Leary S."/>
            <person name="Pearson M."/>
            <person name="Haas B.J."/>
            <person name="Mauceli E."/>
            <person name="Wortman J.R."/>
            <person name="Lee N.H."/>
            <person name="Guigo R."/>
            <person name="Stanke M."/>
            <person name="Alvarado L."/>
            <person name="Amedeo P."/>
            <person name="Antoine C.H."/>
            <person name="Arensburger P."/>
            <person name="Bidwell S.L."/>
            <person name="Crawford M."/>
            <person name="Camaro F."/>
            <person name="Devon K."/>
            <person name="Engels R."/>
            <person name="Hammond M."/>
            <person name="Howarth C."/>
            <person name="Koehrsen M."/>
            <person name="Lawson D."/>
            <person name="Montgomery P."/>
            <person name="Nene V."/>
            <person name="Nusbaum C."/>
            <person name="Puiu D."/>
            <person name="Romero-Severson J."/>
            <person name="Severson D.W."/>
            <person name="Shumway M."/>
            <person name="Sisk P."/>
            <person name="Stolte C."/>
            <person name="Zeng Q."/>
            <person name="Eisenstadt E."/>
            <person name="Fraser-Liggett C."/>
            <person name="Strausberg R."/>
            <person name="Galagan J."/>
            <person name="Birren B."/>
            <person name="Collins F.H."/>
        </authorList>
    </citation>
    <scope>NUCLEOTIDE SEQUENCE [LARGE SCALE GENOMIC DNA]</scope>
    <source>
        <strain evidence="13">JHB</strain>
    </source>
</reference>
<dbReference type="STRING" id="7176.B0WQD2"/>
<evidence type="ECO:0000256" key="6">
    <source>
        <dbReference type="ARBA" id="ARBA00022842"/>
    </source>
</evidence>
<dbReference type="FunCoup" id="B0WQD2">
    <property type="interactions" value="386"/>
</dbReference>
<keyword evidence="4" id="KW-0963">Cytoplasm</keyword>
<dbReference type="Proteomes" id="UP000002320">
    <property type="component" value="Unassembled WGS sequence"/>
</dbReference>
<reference evidence="14" key="2">
    <citation type="submission" date="2020-05" db="UniProtKB">
        <authorList>
            <consortium name="EnsemblMetazoa"/>
        </authorList>
    </citation>
    <scope>IDENTIFICATION</scope>
    <source>
        <strain evidence="14">JHB</strain>
    </source>
</reference>
<comment type="function">
    <text evidence="8">Hydrolyzes UDP-glucose to glucose 1-phosphate and UMP and ADP-ribose to ribose 5-phosphate and AMP. The physiological substrate is probably UDP-glucose. Poor activity on other substrates such as ADP-glucose, CDP-glucose, GDP-glucose and GDP-mannose.</text>
</comment>
<evidence type="ECO:0000256" key="5">
    <source>
        <dbReference type="ARBA" id="ARBA00022801"/>
    </source>
</evidence>
<accession>B0WQD2</accession>
<dbReference type="GO" id="GO:0008768">
    <property type="term" value="F:UDP-sugar diphosphatase activity"/>
    <property type="evidence" value="ECO:0007669"/>
    <property type="project" value="UniProtKB-EC"/>
</dbReference>
<dbReference type="InterPro" id="IPR004385">
    <property type="entry name" value="NDP_pyrophosphatase"/>
</dbReference>
<dbReference type="InterPro" id="IPR000086">
    <property type="entry name" value="NUDIX_hydrolase_dom"/>
</dbReference>
<comment type="subunit">
    <text evidence="3">Homodimer.</text>
</comment>
<dbReference type="AlphaFoldDB" id="B0WQD2"/>
<dbReference type="KEGG" id="cqu:CpipJ_CPIJ009610"/>
<dbReference type="EnsemblMetazoa" id="CPIJ009610-RA">
    <property type="protein sequence ID" value="CPIJ009610-PA"/>
    <property type="gene ID" value="CPIJ009610"/>
</dbReference>
<evidence type="ECO:0000256" key="4">
    <source>
        <dbReference type="ARBA" id="ARBA00022490"/>
    </source>
</evidence>
<evidence type="ECO:0000313" key="14">
    <source>
        <dbReference type="EnsemblMetazoa" id="CPIJ009610-PA"/>
    </source>
</evidence>
<evidence type="ECO:0000256" key="3">
    <source>
        <dbReference type="ARBA" id="ARBA00011738"/>
    </source>
</evidence>
<dbReference type="EC" id="3.6.1.45" evidence="9"/>
<dbReference type="EMBL" id="DS232039">
    <property type="protein sequence ID" value="EDS32803.1"/>
    <property type="molecule type" value="Genomic_DNA"/>
</dbReference>
<dbReference type="GO" id="GO:0005737">
    <property type="term" value="C:cytoplasm"/>
    <property type="evidence" value="ECO:0007669"/>
    <property type="project" value="UniProtKB-SubCell"/>
</dbReference>
<evidence type="ECO:0000256" key="8">
    <source>
        <dbReference type="ARBA" id="ARBA00054674"/>
    </source>
</evidence>
<dbReference type="Gene3D" id="3.90.79.10">
    <property type="entry name" value="Nucleoside Triphosphate Pyrophosphohydrolase"/>
    <property type="match status" value="1"/>
</dbReference>
<evidence type="ECO:0000256" key="10">
    <source>
        <dbReference type="ARBA" id="ARBA00071467"/>
    </source>
</evidence>
<comment type="cofactor">
    <cofactor evidence="1">
        <name>Mg(2+)</name>
        <dbReference type="ChEBI" id="CHEBI:18420"/>
    </cofactor>
</comment>
<sequence>MTGKYFIMSITRTLKTLTTASPVCRQVASSSRPATVRDATVFVSQRSIFGLISCCKLFSTSSSAMEDITNIHYGPLPADSPYVKPFRFYYTQNGKQKNWDLLKVHDSVSIVIFNVTRQKLVFVKQFRPAVYHGLVSAEAGEDGRSIDMKKFPPSLAVTLELCAGIVDKPIPWVDIAREEVLEECGYDVLSERIEEIMSYRSGVGTSGSLQTLFYVEVKDEDKVPAAGGGVDDELIEVVEYSLEEARKLTAKGNVLTSPPSFLFGVLWFLTNRAPPAKA</sequence>
<evidence type="ECO:0000313" key="13">
    <source>
        <dbReference type="EMBL" id="EDS32803.1"/>
    </source>
</evidence>
<protein>
    <recommendedName>
        <fullName evidence="10">Uridine diphosphate glucose pyrophosphatase NUDT14</fullName>
        <ecNumber evidence="9">3.6.1.45</ecNumber>
    </recommendedName>
    <alternativeName>
        <fullName evidence="11">Nucleoside diphosphate-linked moiety X motif 14</fullName>
    </alternativeName>
</protein>
<feature type="domain" description="Nudix hydrolase" evidence="12">
    <location>
        <begin position="103"/>
        <end position="262"/>
    </location>
</feature>
<evidence type="ECO:0000313" key="15">
    <source>
        <dbReference type="Proteomes" id="UP000002320"/>
    </source>
</evidence>
<dbReference type="NCBIfam" id="TIGR00052">
    <property type="entry name" value="nudix-type nucleoside diphosphatase, YffH/AdpP family"/>
    <property type="match status" value="1"/>
</dbReference>
<dbReference type="GO" id="GO:0006753">
    <property type="term" value="P:nucleoside phosphate metabolic process"/>
    <property type="evidence" value="ECO:0007669"/>
    <property type="project" value="TreeGrafter"/>
</dbReference>
<comment type="catalytic activity">
    <reaction evidence="7">
        <text>UDP-sugar + H2O = UMP + alpha-D-aldose 1-phosphate.</text>
        <dbReference type="EC" id="3.6.1.45"/>
    </reaction>
</comment>
<dbReference type="PANTHER" id="PTHR11839">
    <property type="entry name" value="UDP/ADP-SUGAR PYROPHOSPHATASE"/>
    <property type="match status" value="1"/>
</dbReference>
<dbReference type="SUPFAM" id="SSF55811">
    <property type="entry name" value="Nudix"/>
    <property type="match status" value="1"/>
</dbReference>
<dbReference type="OMA" id="YTYELCA"/>
<evidence type="ECO:0000256" key="11">
    <source>
        <dbReference type="ARBA" id="ARBA00080475"/>
    </source>
</evidence>
<dbReference type="GO" id="GO:0019693">
    <property type="term" value="P:ribose phosphate metabolic process"/>
    <property type="evidence" value="ECO:0007669"/>
    <property type="project" value="TreeGrafter"/>
</dbReference>
<comment type="subcellular location">
    <subcellularLocation>
        <location evidence="2">Cytoplasm</location>
    </subcellularLocation>
</comment>
<dbReference type="FunFam" id="3.90.79.10:FF:000035">
    <property type="entry name" value="Uridine diphosphate glucose pyrophosphatase"/>
    <property type="match status" value="1"/>
</dbReference>
<name>B0WQD2_CULQU</name>
<evidence type="ECO:0000259" key="12">
    <source>
        <dbReference type="PROSITE" id="PS51462"/>
    </source>
</evidence>
<dbReference type="PANTHER" id="PTHR11839:SF15">
    <property type="entry name" value="URIDINE DIPHOSPHATE GLUCOSE PYROPHOSPHATASE NUDT14"/>
    <property type="match status" value="1"/>
</dbReference>
<evidence type="ECO:0000256" key="2">
    <source>
        <dbReference type="ARBA" id="ARBA00004496"/>
    </source>
</evidence>
<organism>
    <name type="scientific">Culex quinquefasciatus</name>
    <name type="common">Southern house mosquito</name>
    <name type="synonym">Culex pungens</name>
    <dbReference type="NCBI Taxonomy" id="7176"/>
    <lineage>
        <taxon>Eukaryota</taxon>
        <taxon>Metazoa</taxon>
        <taxon>Ecdysozoa</taxon>
        <taxon>Arthropoda</taxon>
        <taxon>Hexapoda</taxon>
        <taxon>Insecta</taxon>
        <taxon>Pterygota</taxon>
        <taxon>Neoptera</taxon>
        <taxon>Endopterygota</taxon>
        <taxon>Diptera</taxon>
        <taxon>Nematocera</taxon>
        <taxon>Culicoidea</taxon>
        <taxon>Culicidae</taxon>
        <taxon>Culicinae</taxon>
        <taxon>Culicini</taxon>
        <taxon>Culex</taxon>
        <taxon>Culex</taxon>
    </lineage>
</organism>
<gene>
    <name evidence="14" type="primary">6041690</name>
    <name evidence="13" type="ORF">CpipJ_CPIJ009610</name>
</gene>
<dbReference type="GO" id="GO:0046872">
    <property type="term" value="F:metal ion binding"/>
    <property type="evidence" value="ECO:0007669"/>
    <property type="project" value="InterPro"/>
</dbReference>
<dbReference type="CDD" id="cd18887">
    <property type="entry name" value="NUDIX_UGPPase_Nudt14"/>
    <property type="match status" value="1"/>
</dbReference>
<dbReference type="VEuPathDB" id="VectorBase:CPIJ009610"/>
<dbReference type="eggNOG" id="KOG4432">
    <property type="taxonomic scope" value="Eukaryota"/>
</dbReference>
<dbReference type="HOGENOM" id="CLU_062658_1_0_1"/>
<keyword evidence="6" id="KW-0460">Magnesium</keyword>
<dbReference type="PROSITE" id="PS51462">
    <property type="entry name" value="NUDIX"/>
    <property type="match status" value="1"/>
</dbReference>